<proteinExistence type="predicted"/>
<organism evidence="1 2">
    <name type="scientific">Paludibacterium denitrificans</name>
    <dbReference type="NCBI Taxonomy" id="2675226"/>
    <lineage>
        <taxon>Bacteria</taxon>
        <taxon>Pseudomonadati</taxon>
        <taxon>Pseudomonadota</taxon>
        <taxon>Betaproteobacteria</taxon>
        <taxon>Neisseriales</taxon>
        <taxon>Chromobacteriaceae</taxon>
        <taxon>Paludibacterium</taxon>
    </lineage>
</organism>
<dbReference type="RefSeq" id="WP_230370652.1">
    <property type="nucleotide sequence ID" value="NZ_WLYX01000001.1"/>
</dbReference>
<keyword evidence="2" id="KW-1185">Reference proteome</keyword>
<sequence length="50" mass="5114">MHTCGNLLWLALLSASKALRRCVQACSVLRLAAGRLGVVLEGLCGSMGGG</sequence>
<dbReference type="EMBL" id="WLYX01000001">
    <property type="protein sequence ID" value="MTD33603.1"/>
    <property type="molecule type" value="Genomic_DNA"/>
</dbReference>
<evidence type="ECO:0000313" key="1">
    <source>
        <dbReference type="EMBL" id="MTD33603.1"/>
    </source>
</evidence>
<dbReference type="AlphaFoldDB" id="A0A844GB00"/>
<gene>
    <name evidence="1" type="ORF">GKE73_12825</name>
</gene>
<reference evidence="1 2" key="1">
    <citation type="submission" date="2019-11" db="EMBL/GenBank/DDBJ databases">
        <title>Draft genome sequence of Paludibacterium sp. dN18-1.</title>
        <authorList>
            <person name="Im W.-T."/>
        </authorList>
    </citation>
    <scope>NUCLEOTIDE SEQUENCE [LARGE SCALE GENOMIC DNA]</scope>
    <source>
        <strain evidence="2">dN 18-1</strain>
    </source>
</reference>
<evidence type="ECO:0000313" key="2">
    <source>
        <dbReference type="Proteomes" id="UP000446658"/>
    </source>
</evidence>
<accession>A0A844GB00</accession>
<comment type="caution">
    <text evidence="1">The sequence shown here is derived from an EMBL/GenBank/DDBJ whole genome shotgun (WGS) entry which is preliminary data.</text>
</comment>
<protein>
    <submittedName>
        <fullName evidence="1">Uncharacterized protein</fullName>
    </submittedName>
</protein>
<dbReference type="Proteomes" id="UP000446658">
    <property type="component" value="Unassembled WGS sequence"/>
</dbReference>
<name>A0A844GB00_9NEIS</name>